<comment type="subcellular location">
    <subcellularLocation>
        <location evidence="5">Cell membrane</location>
        <topology evidence="5">Multi-pass membrane protein</topology>
    </subcellularLocation>
    <subcellularLocation>
        <location evidence="1">Membrane</location>
        <topology evidence="1">Multi-pass membrane protein</topology>
    </subcellularLocation>
</comment>
<dbReference type="GO" id="GO:0005886">
    <property type="term" value="C:plasma membrane"/>
    <property type="evidence" value="ECO:0007669"/>
    <property type="project" value="UniProtKB-SubCell"/>
</dbReference>
<dbReference type="InterPro" id="IPR002781">
    <property type="entry name" value="TM_pro_TauE-like"/>
</dbReference>
<comment type="similarity">
    <text evidence="5">Belongs to the 4-toluene sulfonate uptake permease (TSUP) (TC 2.A.102) family.</text>
</comment>
<evidence type="ECO:0000256" key="2">
    <source>
        <dbReference type="ARBA" id="ARBA00022692"/>
    </source>
</evidence>
<dbReference type="Proteomes" id="UP000215188">
    <property type="component" value="Unassembled WGS sequence"/>
</dbReference>
<gene>
    <name evidence="6" type="ORF">AOC33_09060</name>
</gene>
<keyword evidence="7" id="KW-1185">Reference proteome</keyword>
<keyword evidence="5" id="KW-1003">Cell membrane</keyword>
<evidence type="ECO:0000256" key="1">
    <source>
        <dbReference type="ARBA" id="ARBA00004141"/>
    </source>
</evidence>
<feature type="transmembrane region" description="Helical" evidence="5">
    <location>
        <begin position="272"/>
        <end position="293"/>
    </location>
</feature>
<proteinExistence type="inferred from homology"/>
<evidence type="ECO:0000256" key="4">
    <source>
        <dbReference type="ARBA" id="ARBA00023136"/>
    </source>
</evidence>
<keyword evidence="2 5" id="KW-0812">Transmembrane</keyword>
<dbReference type="Pfam" id="PF01925">
    <property type="entry name" value="TauE"/>
    <property type="match status" value="1"/>
</dbReference>
<dbReference type="OrthoDB" id="45564at2"/>
<reference evidence="6 7" key="1">
    <citation type="submission" date="2017-06" db="EMBL/GenBank/DDBJ databases">
        <title>Reclassification of a Polynucleobacter cosmopolitanus strain isolated from tropical Lake Victoria as Polynucleobacter victoriensis comb. nov.</title>
        <authorList>
            <person name="Hahn M.W."/>
        </authorList>
    </citation>
    <scope>NUCLEOTIDE SEQUENCE [LARGE SCALE GENOMIC DNA]</scope>
    <source>
        <strain evidence="6 7">MWH-MoIso2</strain>
    </source>
</reference>
<feature type="transmembrane region" description="Helical" evidence="5">
    <location>
        <begin position="39"/>
        <end position="58"/>
    </location>
</feature>
<dbReference type="PANTHER" id="PTHR43701:SF12">
    <property type="entry name" value="MEMBRANE TRANSPORTER PROTEIN YTNM-RELATED"/>
    <property type="match status" value="1"/>
</dbReference>
<dbReference type="PANTHER" id="PTHR43701">
    <property type="entry name" value="MEMBRANE TRANSPORTER PROTEIN MJ0441-RELATED"/>
    <property type="match status" value="1"/>
</dbReference>
<feature type="transmembrane region" description="Helical" evidence="5">
    <location>
        <begin position="173"/>
        <end position="190"/>
    </location>
</feature>
<sequence length="322" mass="34210">MRTNRHTEISDTPENQEHLAIGLPPIEKGGALFTIDRRFVLFGFLVVMSLLGYWFSQADHHVRHSLATSLAALLTSEYFWLAVGVGLAAQIVDGALGMAYGITSNSFLLGIGASPVAASGAVHVAEIFTTAFSGVSHIRFGNVDKELFKKIVIPGVLGGVIGVVFLTAIDGKLLKPFITAYLLVMGIIILRKAFKTRQEKASHELKHVRKLAVSGGFLDAVGGGGWGPVVTSSLIGQGNNPRKTIGTVNTAEFFVALATGTSFLLLGGVDHWVLVAGLVFGGLFAAPFAAYLTSRLSVRFLLVSVGLLISTLSAFNLYKILV</sequence>
<protein>
    <recommendedName>
        <fullName evidence="5">Probable membrane transporter protein</fullName>
    </recommendedName>
</protein>
<name>A0A229FR44_9BURK</name>
<dbReference type="EMBL" id="NJGG01000006">
    <property type="protein sequence ID" value="OXL14292.1"/>
    <property type="molecule type" value="Genomic_DNA"/>
</dbReference>
<evidence type="ECO:0000313" key="7">
    <source>
        <dbReference type="Proteomes" id="UP000215188"/>
    </source>
</evidence>
<feature type="transmembrane region" description="Helical" evidence="5">
    <location>
        <begin position="78"/>
        <end position="102"/>
    </location>
</feature>
<dbReference type="AlphaFoldDB" id="A0A229FR44"/>
<dbReference type="RefSeq" id="WP_089516704.1">
    <property type="nucleotide sequence ID" value="NZ_NJGG01000006.1"/>
</dbReference>
<evidence type="ECO:0000256" key="5">
    <source>
        <dbReference type="RuleBase" id="RU363041"/>
    </source>
</evidence>
<keyword evidence="4 5" id="KW-0472">Membrane</keyword>
<dbReference type="InterPro" id="IPR051598">
    <property type="entry name" value="TSUP/Inactive_protease-like"/>
</dbReference>
<comment type="caution">
    <text evidence="6">The sequence shown here is derived from an EMBL/GenBank/DDBJ whole genome shotgun (WGS) entry which is preliminary data.</text>
</comment>
<feature type="transmembrane region" description="Helical" evidence="5">
    <location>
        <begin position="147"/>
        <end position="167"/>
    </location>
</feature>
<evidence type="ECO:0000313" key="6">
    <source>
        <dbReference type="EMBL" id="OXL14292.1"/>
    </source>
</evidence>
<keyword evidence="3 5" id="KW-1133">Transmembrane helix</keyword>
<evidence type="ECO:0000256" key="3">
    <source>
        <dbReference type="ARBA" id="ARBA00022989"/>
    </source>
</evidence>
<accession>A0A229FR44</accession>
<feature type="transmembrane region" description="Helical" evidence="5">
    <location>
        <begin position="300"/>
        <end position="321"/>
    </location>
</feature>
<feature type="transmembrane region" description="Helical" evidence="5">
    <location>
        <begin position="245"/>
        <end position="266"/>
    </location>
</feature>
<organism evidence="6 7">
    <name type="scientific">Polynucleobacter cosmopolitanus</name>
    <dbReference type="NCBI Taxonomy" id="351345"/>
    <lineage>
        <taxon>Bacteria</taxon>
        <taxon>Pseudomonadati</taxon>
        <taxon>Pseudomonadota</taxon>
        <taxon>Betaproteobacteria</taxon>
        <taxon>Burkholderiales</taxon>
        <taxon>Burkholderiaceae</taxon>
        <taxon>Polynucleobacter</taxon>
    </lineage>
</organism>